<evidence type="ECO:0000256" key="6">
    <source>
        <dbReference type="SAM" id="MobiDB-lite"/>
    </source>
</evidence>
<feature type="compositionally biased region" description="Basic and acidic residues" evidence="6">
    <location>
        <begin position="124"/>
        <end position="145"/>
    </location>
</feature>
<dbReference type="GO" id="GO:0003677">
    <property type="term" value="F:DNA binding"/>
    <property type="evidence" value="ECO:0007669"/>
    <property type="project" value="UniProtKB-KW"/>
</dbReference>
<dbReference type="PROSITE" id="PS50811">
    <property type="entry name" value="WRKY"/>
    <property type="match status" value="1"/>
</dbReference>
<dbReference type="SMART" id="SM00774">
    <property type="entry name" value="WRKY"/>
    <property type="match status" value="1"/>
</dbReference>
<keyword evidence="2" id="KW-0805">Transcription regulation</keyword>
<evidence type="ECO:0000256" key="4">
    <source>
        <dbReference type="ARBA" id="ARBA00023163"/>
    </source>
</evidence>
<keyword evidence="3" id="KW-0238">DNA-binding</keyword>
<evidence type="ECO:0000259" key="7">
    <source>
        <dbReference type="PROSITE" id="PS50811"/>
    </source>
</evidence>
<name>A0ABC8U3U1_9AQUA</name>
<dbReference type="Gene3D" id="2.20.25.80">
    <property type="entry name" value="WRKY domain"/>
    <property type="match status" value="1"/>
</dbReference>
<evidence type="ECO:0000256" key="2">
    <source>
        <dbReference type="ARBA" id="ARBA00023015"/>
    </source>
</evidence>
<gene>
    <name evidence="8" type="ORF">ILEXP_LOCUS46291</name>
</gene>
<dbReference type="InterPro" id="IPR036576">
    <property type="entry name" value="WRKY_dom_sf"/>
</dbReference>
<keyword evidence="9" id="KW-1185">Reference proteome</keyword>
<feature type="compositionally biased region" description="Basic residues" evidence="6">
    <location>
        <begin position="146"/>
        <end position="156"/>
    </location>
</feature>
<evidence type="ECO:0000313" key="9">
    <source>
        <dbReference type="Proteomes" id="UP001642360"/>
    </source>
</evidence>
<dbReference type="GO" id="GO:0005634">
    <property type="term" value="C:nucleus"/>
    <property type="evidence" value="ECO:0007669"/>
    <property type="project" value="UniProtKB-SubCell"/>
</dbReference>
<comment type="subcellular location">
    <subcellularLocation>
        <location evidence="1">Nucleus</location>
    </subcellularLocation>
</comment>
<feature type="domain" description="WRKY" evidence="7">
    <location>
        <begin position="169"/>
        <end position="234"/>
    </location>
</feature>
<accession>A0ABC8U3U1</accession>
<dbReference type="PANTHER" id="PTHR31221:SF320">
    <property type="entry name" value="WRKY TRANSCRIPTION FACTOR 20"/>
    <property type="match status" value="1"/>
</dbReference>
<reference evidence="8 9" key="1">
    <citation type="submission" date="2024-02" db="EMBL/GenBank/DDBJ databases">
        <authorList>
            <person name="Vignale AGUSTIN F."/>
            <person name="Sosa J E."/>
            <person name="Modenutti C."/>
        </authorList>
    </citation>
    <scope>NUCLEOTIDE SEQUENCE [LARGE SCALE GENOMIC DNA]</scope>
</reference>
<keyword evidence="5" id="KW-0539">Nucleus</keyword>
<feature type="compositionally biased region" description="Low complexity" evidence="6">
    <location>
        <begin position="105"/>
        <end position="119"/>
    </location>
</feature>
<proteinExistence type="predicted"/>
<evidence type="ECO:0000256" key="5">
    <source>
        <dbReference type="ARBA" id="ARBA00023242"/>
    </source>
</evidence>
<dbReference type="Proteomes" id="UP001642360">
    <property type="component" value="Unassembled WGS sequence"/>
</dbReference>
<evidence type="ECO:0000313" key="8">
    <source>
        <dbReference type="EMBL" id="CAK9176432.1"/>
    </source>
</evidence>
<evidence type="ECO:0000256" key="1">
    <source>
        <dbReference type="ARBA" id="ARBA00004123"/>
    </source>
</evidence>
<protein>
    <recommendedName>
        <fullName evidence="7">WRKY domain-containing protein</fullName>
    </recommendedName>
</protein>
<keyword evidence="4" id="KW-0804">Transcription</keyword>
<dbReference type="SUPFAM" id="SSF118290">
    <property type="entry name" value="WRKY DNA-binding domain"/>
    <property type="match status" value="1"/>
</dbReference>
<dbReference type="AlphaFoldDB" id="A0ABC8U3U1"/>
<dbReference type="EMBL" id="CAUOFW020006835">
    <property type="protein sequence ID" value="CAK9176432.1"/>
    <property type="molecule type" value="Genomic_DNA"/>
</dbReference>
<dbReference type="Pfam" id="PF03106">
    <property type="entry name" value="WRKY"/>
    <property type="match status" value="1"/>
</dbReference>
<organism evidence="8 9">
    <name type="scientific">Ilex paraguariensis</name>
    <name type="common">yerba mate</name>
    <dbReference type="NCBI Taxonomy" id="185542"/>
    <lineage>
        <taxon>Eukaryota</taxon>
        <taxon>Viridiplantae</taxon>
        <taxon>Streptophyta</taxon>
        <taxon>Embryophyta</taxon>
        <taxon>Tracheophyta</taxon>
        <taxon>Spermatophyta</taxon>
        <taxon>Magnoliopsida</taxon>
        <taxon>eudicotyledons</taxon>
        <taxon>Gunneridae</taxon>
        <taxon>Pentapetalae</taxon>
        <taxon>asterids</taxon>
        <taxon>campanulids</taxon>
        <taxon>Aquifoliales</taxon>
        <taxon>Aquifoliaceae</taxon>
        <taxon>Ilex</taxon>
    </lineage>
</organism>
<dbReference type="FunFam" id="2.20.25.80:FF:000003">
    <property type="entry name" value="WRKY transcription factor 57"/>
    <property type="match status" value="1"/>
</dbReference>
<dbReference type="InterPro" id="IPR044810">
    <property type="entry name" value="WRKY_plant"/>
</dbReference>
<dbReference type="InterPro" id="IPR003657">
    <property type="entry name" value="WRKY_dom"/>
</dbReference>
<sequence>MSDENNDPYHYNPFHHDHMEIGGTTFPFFQDHPSMSNQPRPAQSLHGLAPSSMTFTDFLHGSVDYNSVSTVFDMSCSPSEANFPANDGSKNRVVRDSVGISENNPSTPSSWVSSSSSEAVAEEDSTKSKKDQQLKECEDADEKSKRVNKPKKKVEKKKREPRFAFMTKSDIDNLEDGYRWRKYGQKAVKNSPFPRSYYRCTTQNCNVKKRVERSFQDPSTVITTYEGQHIHHSPATLRGNAAAMLSPSYLASTALGTNFPQQLLNQMHPTGDQAHQSSVYYPNFQQHVQFQDYGLLQDVVPPFIPKEEP</sequence>
<evidence type="ECO:0000256" key="3">
    <source>
        <dbReference type="ARBA" id="ARBA00023125"/>
    </source>
</evidence>
<dbReference type="PANTHER" id="PTHR31221">
    <property type="entry name" value="WRKY TRANSCRIPTION FACTOR PROTEIN 1-RELATED"/>
    <property type="match status" value="1"/>
</dbReference>
<feature type="region of interest" description="Disordered" evidence="6">
    <location>
        <begin position="98"/>
        <end position="160"/>
    </location>
</feature>
<comment type="caution">
    <text evidence="8">The sequence shown here is derived from an EMBL/GenBank/DDBJ whole genome shotgun (WGS) entry which is preliminary data.</text>
</comment>